<dbReference type="EMBL" id="JAHXZI010000020">
    <property type="protein sequence ID" value="MBW6438477.1"/>
    <property type="molecule type" value="Genomic_DNA"/>
</dbReference>
<evidence type="ECO:0000313" key="3">
    <source>
        <dbReference type="Proteomes" id="UP001519863"/>
    </source>
</evidence>
<name>A0ABS7BC52_9ACTN</name>
<keyword evidence="1" id="KW-0812">Transmembrane</keyword>
<feature type="transmembrane region" description="Helical" evidence="1">
    <location>
        <begin position="48"/>
        <end position="71"/>
    </location>
</feature>
<dbReference type="Proteomes" id="UP001519863">
    <property type="component" value="Unassembled WGS sequence"/>
</dbReference>
<dbReference type="Pfam" id="PF13787">
    <property type="entry name" value="HXXEE"/>
    <property type="match status" value="1"/>
</dbReference>
<organism evidence="2 3">
    <name type="scientific">Actinoplanes hulinensis</name>
    <dbReference type="NCBI Taxonomy" id="1144547"/>
    <lineage>
        <taxon>Bacteria</taxon>
        <taxon>Bacillati</taxon>
        <taxon>Actinomycetota</taxon>
        <taxon>Actinomycetes</taxon>
        <taxon>Micromonosporales</taxon>
        <taxon>Micromonosporaceae</taxon>
        <taxon>Actinoplanes</taxon>
    </lineage>
</organism>
<evidence type="ECO:0000256" key="1">
    <source>
        <dbReference type="SAM" id="Phobius"/>
    </source>
</evidence>
<keyword evidence="1" id="KW-1133">Transmembrane helix</keyword>
<evidence type="ECO:0000313" key="2">
    <source>
        <dbReference type="EMBL" id="MBW6438477.1"/>
    </source>
</evidence>
<dbReference type="InterPro" id="IPR025671">
    <property type="entry name" value="HXXEE"/>
</dbReference>
<sequence length="162" mass="17173">MSRRTVCLGLFAVWAVHDVEEVLTATWWSGRTTPRLLADGWPSALVESIGSTTPRFALAAAVVGVVVLSAAIRGARTGGRSPFFRAALLVFGWHGAVHIGQAIALRDYVPGLVTAVTLVIPYSIWAWRRLPPALLPGRIIAVVAFAAIAVTAAAQALARLLL</sequence>
<keyword evidence="3" id="KW-1185">Reference proteome</keyword>
<reference evidence="2 3" key="1">
    <citation type="journal article" date="2013" name="Antonie Van Leeuwenhoek">
        <title>Actinoplanes hulinensis sp. nov., a novel actinomycete isolated from soybean root (Glycine max (L.) Merr).</title>
        <authorList>
            <person name="Shen Y."/>
            <person name="Liu C."/>
            <person name="Wang X."/>
            <person name="Zhao J."/>
            <person name="Jia F."/>
            <person name="Zhang Y."/>
            <person name="Wang L."/>
            <person name="Yang D."/>
            <person name="Xiang W."/>
        </authorList>
    </citation>
    <scope>NUCLEOTIDE SEQUENCE [LARGE SCALE GENOMIC DNA]</scope>
    <source>
        <strain evidence="2 3">NEAU-M9</strain>
    </source>
</reference>
<comment type="caution">
    <text evidence="2">The sequence shown here is derived from an EMBL/GenBank/DDBJ whole genome shotgun (WGS) entry which is preliminary data.</text>
</comment>
<dbReference type="RefSeq" id="WP_220147680.1">
    <property type="nucleotide sequence ID" value="NZ_JAHXZI010000020.1"/>
</dbReference>
<proteinExistence type="predicted"/>
<feature type="transmembrane region" description="Helical" evidence="1">
    <location>
        <begin position="83"/>
        <end position="103"/>
    </location>
</feature>
<keyword evidence="1" id="KW-0472">Membrane</keyword>
<feature type="transmembrane region" description="Helical" evidence="1">
    <location>
        <begin position="109"/>
        <end position="127"/>
    </location>
</feature>
<gene>
    <name evidence="2" type="ORF">KZ829_32610</name>
</gene>
<feature type="transmembrane region" description="Helical" evidence="1">
    <location>
        <begin position="139"/>
        <end position="158"/>
    </location>
</feature>
<accession>A0ABS7BC52</accession>
<protein>
    <submittedName>
        <fullName evidence="2">HXXEE domain-containing protein</fullName>
    </submittedName>
</protein>